<evidence type="ECO:0000313" key="9">
    <source>
        <dbReference type="EMBL" id="MCX2817764.1"/>
    </source>
</evidence>
<organism evidence="9 10">
    <name type="scientific">Halorutilus salinus</name>
    <dbReference type="NCBI Taxonomy" id="2487751"/>
    <lineage>
        <taxon>Archaea</taxon>
        <taxon>Methanobacteriati</taxon>
        <taxon>Methanobacteriota</taxon>
        <taxon>Stenosarchaea group</taxon>
        <taxon>Halobacteria</taxon>
        <taxon>Halorutilales</taxon>
        <taxon>Halorutilaceae</taxon>
        <taxon>Halorutilus</taxon>
    </lineage>
</organism>
<dbReference type="EMBL" id="RKLV01000001">
    <property type="protein sequence ID" value="MCX2817764.1"/>
    <property type="molecule type" value="Genomic_DNA"/>
</dbReference>
<evidence type="ECO:0000313" key="10">
    <source>
        <dbReference type="Proteomes" id="UP001149411"/>
    </source>
</evidence>
<dbReference type="PANTHER" id="PTHR11048">
    <property type="entry name" value="PRENYLTRANSFERASES"/>
    <property type="match status" value="1"/>
</dbReference>
<protein>
    <submittedName>
        <fullName evidence="9">4-hydroxybenzoate polyprenyltransferase</fullName>
    </submittedName>
</protein>
<evidence type="ECO:0000256" key="6">
    <source>
        <dbReference type="ARBA" id="ARBA00022989"/>
    </source>
</evidence>
<evidence type="ECO:0000256" key="4">
    <source>
        <dbReference type="ARBA" id="ARBA00022679"/>
    </source>
</evidence>
<feature type="transmembrane region" description="Helical" evidence="8">
    <location>
        <begin position="25"/>
        <end position="51"/>
    </location>
</feature>
<feature type="transmembrane region" description="Helical" evidence="8">
    <location>
        <begin position="246"/>
        <end position="264"/>
    </location>
</feature>
<dbReference type="AlphaFoldDB" id="A0A9Q4C3G5"/>
<dbReference type="Gene3D" id="1.10.357.140">
    <property type="entry name" value="UbiA prenyltransferase"/>
    <property type="match status" value="1"/>
</dbReference>
<dbReference type="RefSeq" id="WP_266085233.1">
    <property type="nucleotide sequence ID" value="NZ_RKLV01000001.1"/>
</dbReference>
<evidence type="ECO:0000256" key="2">
    <source>
        <dbReference type="ARBA" id="ARBA00004651"/>
    </source>
</evidence>
<name>A0A9Q4C3G5_9EURY</name>
<dbReference type="PANTHER" id="PTHR11048:SF28">
    <property type="entry name" value="4-HYDROXYBENZOATE POLYPRENYLTRANSFERASE, MITOCHONDRIAL"/>
    <property type="match status" value="1"/>
</dbReference>
<sequence>MNVAEKIRAIAEFTRVEHTLFALPFAFMGAVLAVGGVPDLMLMLWVFVGLIGGRSASLMINDIVDEPIDSANPRTDDRPLPSGRLSRAEAYVLVGVAVGVLFYSAYRINTTALVLSPIIPVHAYVYPYTKRYTSASHFVLGLNGSYAPIGGWIAVRGVDSLGGVTAYLGSFEYYPSLLLGGALVFWYAGFDIIYGFQDVEFDRDQGLHSIPAIYGRETARRVSAVCHGIMIVSLVVLVGWTATAGFNTAVFGAGVGVAAVLLIYEHLIAEHDIGKAFFTVNAVVSAALFFSLVASVLL</sequence>
<dbReference type="Gene3D" id="1.20.120.1780">
    <property type="entry name" value="UbiA prenyltransferase"/>
    <property type="match status" value="1"/>
</dbReference>
<feature type="transmembrane region" description="Helical" evidence="8">
    <location>
        <begin position="276"/>
        <end position="297"/>
    </location>
</feature>
<evidence type="ECO:0000256" key="1">
    <source>
        <dbReference type="ARBA" id="ARBA00001946"/>
    </source>
</evidence>
<comment type="similarity">
    <text evidence="3">Belongs to the UbiA prenyltransferase family.</text>
</comment>
<keyword evidence="5 8" id="KW-0812">Transmembrane</keyword>
<comment type="cofactor">
    <cofactor evidence="1">
        <name>Mg(2+)</name>
        <dbReference type="ChEBI" id="CHEBI:18420"/>
    </cofactor>
</comment>
<comment type="caution">
    <text evidence="9">The sequence shown here is derived from an EMBL/GenBank/DDBJ whole genome shotgun (WGS) entry which is preliminary data.</text>
</comment>
<feature type="transmembrane region" description="Helical" evidence="8">
    <location>
        <begin position="173"/>
        <end position="196"/>
    </location>
</feature>
<dbReference type="Proteomes" id="UP001149411">
    <property type="component" value="Unassembled WGS sequence"/>
</dbReference>
<dbReference type="CDD" id="cd13959">
    <property type="entry name" value="PT_UbiA_COQ2"/>
    <property type="match status" value="1"/>
</dbReference>
<keyword evidence="10" id="KW-1185">Reference proteome</keyword>
<evidence type="ECO:0000256" key="7">
    <source>
        <dbReference type="ARBA" id="ARBA00023136"/>
    </source>
</evidence>
<dbReference type="GO" id="GO:0005886">
    <property type="term" value="C:plasma membrane"/>
    <property type="evidence" value="ECO:0007669"/>
    <property type="project" value="UniProtKB-SubCell"/>
</dbReference>
<dbReference type="InterPro" id="IPR044878">
    <property type="entry name" value="UbiA_sf"/>
</dbReference>
<feature type="transmembrane region" description="Helical" evidence="8">
    <location>
        <begin position="222"/>
        <end position="240"/>
    </location>
</feature>
<feature type="transmembrane region" description="Helical" evidence="8">
    <location>
        <begin position="88"/>
        <end position="106"/>
    </location>
</feature>
<evidence type="ECO:0000256" key="3">
    <source>
        <dbReference type="ARBA" id="ARBA00005985"/>
    </source>
</evidence>
<dbReference type="InterPro" id="IPR000537">
    <property type="entry name" value="UbiA_prenyltransferase"/>
</dbReference>
<dbReference type="GO" id="GO:0016765">
    <property type="term" value="F:transferase activity, transferring alkyl or aryl (other than methyl) groups"/>
    <property type="evidence" value="ECO:0007669"/>
    <property type="project" value="InterPro"/>
</dbReference>
<reference evidence="9" key="1">
    <citation type="submission" date="2022-09" db="EMBL/GenBank/DDBJ databases">
        <title>Haloadaptaus new haloarchaeum isolated from saline soil.</title>
        <authorList>
            <person name="Duran-Viseras A."/>
            <person name="Sanchez-Porro C."/>
            <person name="Ventosa A."/>
        </authorList>
    </citation>
    <scope>NUCLEOTIDE SEQUENCE</scope>
    <source>
        <strain evidence="9">F3-133</strain>
    </source>
</reference>
<dbReference type="Pfam" id="PF01040">
    <property type="entry name" value="UbiA"/>
    <property type="match status" value="1"/>
</dbReference>
<dbReference type="InterPro" id="IPR039653">
    <property type="entry name" value="Prenyltransferase"/>
</dbReference>
<accession>A0A9Q4C3G5</accession>
<evidence type="ECO:0000256" key="5">
    <source>
        <dbReference type="ARBA" id="ARBA00022692"/>
    </source>
</evidence>
<keyword evidence="4" id="KW-0808">Transferase</keyword>
<comment type="subcellular location">
    <subcellularLocation>
        <location evidence="2">Cell membrane</location>
        <topology evidence="2">Multi-pass membrane protein</topology>
    </subcellularLocation>
</comment>
<dbReference type="InterPro" id="IPR006371">
    <property type="entry name" value="Polyprenyltransferase_UbiA-li"/>
</dbReference>
<dbReference type="FunFam" id="1.10.357.140:FF:000008">
    <property type="entry name" value="4-hydroxybenzoate octaprenyltransferase"/>
    <property type="match status" value="1"/>
</dbReference>
<gene>
    <name evidence="9" type="primary">ubiA</name>
    <name evidence="9" type="ORF">EGH25_00090</name>
</gene>
<dbReference type="NCBIfam" id="TIGR01475">
    <property type="entry name" value="ubiA_other"/>
    <property type="match status" value="1"/>
</dbReference>
<keyword evidence="7 8" id="KW-0472">Membrane</keyword>
<proteinExistence type="inferred from homology"/>
<evidence type="ECO:0000256" key="8">
    <source>
        <dbReference type="SAM" id="Phobius"/>
    </source>
</evidence>
<keyword evidence="6 8" id="KW-1133">Transmembrane helix</keyword>